<evidence type="ECO:0000313" key="3">
    <source>
        <dbReference type="Proteomes" id="UP000593875"/>
    </source>
</evidence>
<dbReference type="AlphaFoldDB" id="A0A7L9UB91"/>
<evidence type="ECO:0000256" key="1">
    <source>
        <dbReference type="SAM" id="Coils"/>
    </source>
</evidence>
<keyword evidence="1" id="KW-0175">Coiled coil</keyword>
<dbReference type="Proteomes" id="UP000593875">
    <property type="component" value="Chromosome"/>
</dbReference>
<gene>
    <name evidence="2" type="ORF">LPB04_09535</name>
</gene>
<dbReference type="RefSeq" id="WP_193688439.1">
    <property type="nucleotide sequence ID" value="NZ_CP062941.1"/>
</dbReference>
<dbReference type="KEGG" id="mlir:LPB04_09535"/>
<accession>A0A7L9UB91</accession>
<reference evidence="2 3" key="1">
    <citation type="submission" date="2020-10" db="EMBL/GenBank/DDBJ databases">
        <title>Genome sequencing of Massilia sp. LPB0304.</title>
        <authorList>
            <person name="Kim J."/>
        </authorList>
    </citation>
    <scope>NUCLEOTIDE SEQUENCE [LARGE SCALE GENOMIC DNA]</scope>
    <source>
        <strain evidence="2 3">LPB0304</strain>
    </source>
</reference>
<evidence type="ECO:0000313" key="2">
    <source>
        <dbReference type="EMBL" id="QOL51465.1"/>
    </source>
</evidence>
<dbReference type="EMBL" id="CP062941">
    <property type="protein sequence ID" value="QOL51465.1"/>
    <property type="molecule type" value="Genomic_DNA"/>
</dbReference>
<keyword evidence="3" id="KW-1185">Reference proteome</keyword>
<proteinExistence type="predicted"/>
<feature type="coiled-coil region" evidence="1">
    <location>
        <begin position="10"/>
        <end position="51"/>
    </location>
</feature>
<protein>
    <submittedName>
        <fullName evidence="2">Uncharacterized protein</fullName>
    </submittedName>
</protein>
<organism evidence="2 3">
    <name type="scientific">Massilia litorea</name>
    <dbReference type="NCBI Taxonomy" id="2769491"/>
    <lineage>
        <taxon>Bacteria</taxon>
        <taxon>Pseudomonadati</taxon>
        <taxon>Pseudomonadota</taxon>
        <taxon>Betaproteobacteria</taxon>
        <taxon>Burkholderiales</taxon>
        <taxon>Oxalobacteraceae</taxon>
        <taxon>Telluria group</taxon>
        <taxon>Massilia</taxon>
    </lineage>
</organism>
<name>A0A7L9UB91_9BURK</name>
<sequence length="58" mass="6801">MLWVHRFLIHQLVERELTAFEAQHATAEAQNDALLEELNRTQRERIEALERAASPFSL</sequence>